<dbReference type="AlphaFoldDB" id="A0A061A5Z2"/>
<dbReference type="EMBL" id="FR975544">
    <property type="protein sequence ID" value="CDR18268.1"/>
    <property type="molecule type" value="Genomic_DNA"/>
</dbReference>
<protein>
    <submittedName>
        <fullName evidence="2">Uncharacterized protein</fullName>
    </submittedName>
</protein>
<keyword evidence="1" id="KW-0175">Coiled coil</keyword>
<accession>A0A061A5Z2</accession>
<evidence type="ECO:0000313" key="2">
    <source>
        <dbReference type="EMBL" id="CDR18268.1"/>
    </source>
</evidence>
<dbReference type="Proteomes" id="UP000193380">
    <property type="component" value="Unassembled WGS sequence"/>
</dbReference>
<feature type="coiled-coil region" evidence="1">
    <location>
        <begin position="85"/>
        <end position="179"/>
    </location>
</feature>
<dbReference type="STRING" id="8022.A0A061A5Z2"/>
<dbReference type="PaxDb" id="8022-A0A061A5Z2"/>
<reference evidence="2" key="2">
    <citation type="submission" date="2014-03" db="EMBL/GenBank/DDBJ databases">
        <authorList>
            <person name="Genoscope - CEA"/>
        </authorList>
    </citation>
    <scope>NUCLEOTIDE SEQUENCE</scope>
</reference>
<gene>
    <name evidence="2" type="ORF">GSONMT00041792001</name>
</gene>
<organism evidence="2 3">
    <name type="scientific">Oncorhynchus mykiss</name>
    <name type="common">Rainbow trout</name>
    <name type="synonym">Salmo gairdneri</name>
    <dbReference type="NCBI Taxonomy" id="8022"/>
    <lineage>
        <taxon>Eukaryota</taxon>
        <taxon>Metazoa</taxon>
        <taxon>Chordata</taxon>
        <taxon>Craniata</taxon>
        <taxon>Vertebrata</taxon>
        <taxon>Euteleostomi</taxon>
        <taxon>Actinopterygii</taxon>
        <taxon>Neopterygii</taxon>
        <taxon>Teleostei</taxon>
        <taxon>Protacanthopterygii</taxon>
        <taxon>Salmoniformes</taxon>
        <taxon>Salmonidae</taxon>
        <taxon>Salmoninae</taxon>
        <taxon>Oncorhynchus</taxon>
    </lineage>
</organism>
<sequence length="188" mass="20952">MLIHLQVKKLLNKPVVRESCYYRKLTDAAKDESAPSFSEPLLDNLLGNRALLPMLVSRGQAAPVESSESGGSSSLIVYNGAMVDVGSIMQKLDKSEKAREEIEQKLMVQDSKMAEDTKQILQLVSANRALSKDLEEVKGTLGQTENNFRATVEEKTVYHDQLSKTLNNLGNTIKELQGVLKKVELIYW</sequence>
<name>A0A061A5Z2_ONCMY</name>
<proteinExistence type="predicted"/>
<evidence type="ECO:0000256" key="1">
    <source>
        <dbReference type="SAM" id="Coils"/>
    </source>
</evidence>
<reference evidence="2" key="1">
    <citation type="journal article" date="2014" name="Nat. Commun.">
        <title>The rainbow trout genome provides novel insights into evolution after whole-genome duplication in vertebrates.</title>
        <authorList>
            <person name="Berthelot C."/>
            <person name="Brunet F."/>
            <person name="Chalopin D."/>
            <person name="Juanchich A."/>
            <person name="Bernard M."/>
            <person name="Noel B."/>
            <person name="Bento P."/>
            <person name="Da Silva C."/>
            <person name="Labadie K."/>
            <person name="Alberti A."/>
            <person name="Aury J.M."/>
            <person name="Louis A."/>
            <person name="Dehais P."/>
            <person name="Bardou P."/>
            <person name="Montfort J."/>
            <person name="Klopp C."/>
            <person name="Cabau C."/>
            <person name="Gaspin C."/>
            <person name="Thorgaard G.H."/>
            <person name="Boussaha M."/>
            <person name="Quillet E."/>
            <person name="Guyomard R."/>
            <person name="Galiana D."/>
            <person name="Bobe J."/>
            <person name="Volff J.N."/>
            <person name="Genet C."/>
            <person name="Wincker P."/>
            <person name="Jaillon O."/>
            <person name="Roest Crollius H."/>
            <person name="Guiguen Y."/>
        </authorList>
    </citation>
    <scope>NUCLEOTIDE SEQUENCE [LARGE SCALE GENOMIC DNA]</scope>
</reference>
<evidence type="ECO:0000313" key="3">
    <source>
        <dbReference type="Proteomes" id="UP000193380"/>
    </source>
</evidence>